<name>A0A3S4CXE0_9RHOB</name>
<gene>
    <name evidence="1" type="ORF">PARHAE_01048</name>
</gene>
<dbReference type="OrthoDB" id="2853714at2"/>
<dbReference type="EMBL" id="UZWE01000024">
    <property type="protein sequence ID" value="VDS07869.1"/>
    <property type="molecule type" value="Genomic_DNA"/>
</dbReference>
<dbReference type="AlphaFoldDB" id="A0A3S4CXE0"/>
<proteinExistence type="predicted"/>
<protein>
    <recommendedName>
        <fullName evidence="3">SCP-2 sterol transfer family protein</fullName>
    </recommendedName>
</protein>
<dbReference type="Proteomes" id="UP000270743">
    <property type="component" value="Unassembled WGS sequence"/>
</dbReference>
<sequence>MSRYGSRKAFDLDWIERWARCVNDDRILPVIGRFFNGRFVIGIDDTDFLVHVNGGKVGRISEGLEPSDFGYDFALRAPSTAWAKFAQEIPPPMFNDIWAMAHPLHKQLVIEGNQLPFWQNLRALSRMLSLMRAV</sequence>
<keyword evidence="2" id="KW-1185">Reference proteome</keyword>
<evidence type="ECO:0000313" key="1">
    <source>
        <dbReference type="EMBL" id="VDS07869.1"/>
    </source>
</evidence>
<organism evidence="1 2">
    <name type="scientific">Paracoccus haematequi</name>
    <dbReference type="NCBI Taxonomy" id="2491866"/>
    <lineage>
        <taxon>Bacteria</taxon>
        <taxon>Pseudomonadati</taxon>
        <taxon>Pseudomonadota</taxon>
        <taxon>Alphaproteobacteria</taxon>
        <taxon>Rhodobacterales</taxon>
        <taxon>Paracoccaceae</taxon>
        <taxon>Paracoccus</taxon>
    </lineage>
</organism>
<dbReference type="RefSeq" id="WP_126153559.1">
    <property type="nucleotide sequence ID" value="NZ_UZWE01000024.1"/>
</dbReference>
<reference evidence="1 2" key="1">
    <citation type="submission" date="2018-12" db="EMBL/GenBank/DDBJ databases">
        <authorList>
            <person name="Criscuolo A."/>
        </authorList>
    </citation>
    <scope>NUCLEOTIDE SEQUENCE [LARGE SCALE GENOMIC DNA]</scope>
    <source>
        <strain evidence="1">ACIP1116241</strain>
    </source>
</reference>
<accession>A0A3S4CXE0</accession>
<evidence type="ECO:0000313" key="2">
    <source>
        <dbReference type="Proteomes" id="UP000270743"/>
    </source>
</evidence>
<evidence type="ECO:0008006" key="3">
    <source>
        <dbReference type="Google" id="ProtNLM"/>
    </source>
</evidence>